<dbReference type="SMART" id="SM00448">
    <property type="entry name" value="REC"/>
    <property type="match status" value="1"/>
</dbReference>
<organism evidence="4">
    <name type="scientific">uncultured Thiotrichaceae bacterium</name>
    <dbReference type="NCBI Taxonomy" id="298394"/>
    <lineage>
        <taxon>Bacteria</taxon>
        <taxon>Pseudomonadati</taxon>
        <taxon>Pseudomonadota</taxon>
        <taxon>Gammaproteobacteria</taxon>
        <taxon>Thiotrichales</taxon>
        <taxon>Thiotrichaceae</taxon>
        <taxon>environmental samples</taxon>
    </lineage>
</organism>
<dbReference type="EMBL" id="CACVAV010000410">
    <property type="protein sequence ID" value="CAA6825842.1"/>
    <property type="molecule type" value="Genomic_DNA"/>
</dbReference>
<gene>
    <name evidence="4" type="ORF">HELGO_WM25751</name>
</gene>
<keyword evidence="1 2" id="KW-0597">Phosphoprotein</keyword>
<name>A0A6S6TZ05_9GAMM</name>
<evidence type="ECO:0000313" key="4">
    <source>
        <dbReference type="EMBL" id="CAA6825842.1"/>
    </source>
</evidence>
<dbReference type="GO" id="GO:0000160">
    <property type="term" value="P:phosphorelay signal transduction system"/>
    <property type="evidence" value="ECO:0007669"/>
    <property type="project" value="InterPro"/>
</dbReference>
<dbReference type="InterPro" id="IPR050595">
    <property type="entry name" value="Bact_response_regulator"/>
</dbReference>
<accession>A0A6S6TZ05</accession>
<evidence type="ECO:0000256" key="1">
    <source>
        <dbReference type="ARBA" id="ARBA00022553"/>
    </source>
</evidence>
<evidence type="ECO:0000256" key="2">
    <source>
        <dbReference type="PROSITE-ProRule" id="PRU00169"/>
    </source>
</evidence>
<evidence type="ECO:0000259" key="3">
    <source>
        <dbReference type="PROSITE" id="PS50110"/>
    </source>
</evidence>
<dbReference type="SUPFAM" id="SSF52172">
    <property type="entry name" value="CheY-like"/>
    <property type="match status" value="1"/>
</dbReference>
<feature type="modified residue" description="4-aspartylphosphate" evidence="2">
    <location>
        <position position="36"/>
    </location>
</feature>
<reference evidence="4" key="1">
    <citation type="submission" date="2020-01" db="EMBL/GenBank/DDBJ databases">
        <authorList>
            <person name="Meier V. D."/>
            <person name="Meier V D."/>
        </authorList>
    </citation>
    <scope>NUCLEOTIDE SEQUENCE</scope>
    <source>
        <strain evidence="4">HLG_WM_MAG_08</strain>
    </source>
</reference>
<dbReference type="PANTHER" id="PTHR44591">
    <property type="entry name" value="STRESS RESPONSE REGULATOR PROTEIN 1"/>
    <property type="match status" value="1"/>
</dbReference>
<sequence length="102" mass="11014">MTRILEAAGYSVVSAVSGNEAAALAEKHQPDLIFLDIIMEDGDGYKACRAIKRSEATRDIPVIMVSSKSNPVDKKWAERLGAAGYVVKPYSDEEIVQAIDSA</sequence>
<feature type="domain" description="Response regulatory" evidence="3">
    <location>
        <begin position="1"/>
        <end position="102"/>
    </location>
</feature>
<dbReference type="Pfam" id="PF00072">
    <property type="entry name" value="Response_reg"/>
    <property type="match status" value="1"/>
</dbReference>
<dbReference type="Gene3D" id="3.40.50.2300">
    <property type="match status" value="1"/>
</dbReference>
<proteinExistence type="predicted"/>
<dbReference type="AlphaFoldDB" id="A0A6S6TZ05"/>
<protein>
    <submittedName>
        <fullName evidence="4">Two-component system response regulator</fullName>
    </submittedName>
</protein>
<dbReference type="InterPro" id="IPR011006">
    <property type="entry name" value="CheY-like_superfamily"/>
</dbReference>
<dbReference type="PROSITE" id="PS50110">
    <property type="entry name" value="RESPONSE_REGULATORY"/>
    <property type="match status" value="1"/>
</dbReference>
<dbReference type="PANTHER" id="PTHR44591:SF20">
    <property type="entry name" value="PROTEIN PILH"/>
    <property type="match status" value="1"/>
</dbReference>
<dbReference type="InterPro" id="IPR001789">
    <property type="entry name" value="Sig_transdc_resp-reg_receiver"/>
</dbReference>